<reference evidence="3" key="1">
    <citation type="submission" date="2021-01" db="EMBL/GenBank/DDBJ databases">
        <title>Genome public.</title>
        <authorList>
            <person name="Liu C."/>
            <person name="Sun Q."/>
        </authorList>
    </citation>
    <scope>NUCLEOTIDE SEQUENCE [LARGE SCALE GENOMIC DNA]</scope>
    <source>
        <strain evidence="3">YIM B02505</strain>
    </source>
</reference>
<comment type="caution">
    <text evidence="2">The sequence shown here is derived from an EMBL/GenBank/DDBJ whole genome shotgun (WGS) entry which is preliminary data.</text>
</comment>
<evidence type="ECO:0000313" key="2">
    <source>
        <dbReference type="EMBL" id="MBK1810173.1"/>
    </source>
</evidence>
<dbReference type="EMBL" id="JAENHN010000016">
    <property type="protein sequence ID" value="MBK1810173.1"/>
    <property type="molecule type" value="Genomic_DNA"/>
</dbReference>
<accession>A0ABS1ELC1</accession>
<gene>
    <name evidence="2" type="ORF">JHL18_05925</name>
</gene>
<proteinExistence type="predicted"/>
<protein>
    <recommendedName>
        <fullName evidence="4">DUF4083 domain-containing protein</fullName>
    </recommendedName>
</protein>
<dbReference type="RefSeq" id="WP_200267199.1">
    <property type="nucleotide sequence ID" value="NZ_JAENHN010000016.1"/>
</dbReference>
<dbReference type="Proteomes" id="UP000596739">
    <property type="component" value="Unassembled WGS sequence"/>
</dbReference>
<keyword evidence="3" id="KW-1185">Reference proteome</keyword>
<organism evidence="2 3">
    <name type="scientific">Clostridium yunnanense</name>
    <dbReference type="NCBI Taxonomy" id="2800325"/>
    <lineage>
        <taxon>Bacteria</taxon>
        <taxon>Bacillati</taxon>
        <taxon>Bacillota</taxon>
        <taxon>Clostridia</taxon>
        <taxon>Eubacteriales</taxon>
        <taxon>Clostridiaceae</taxon>
        <taxon>Clostridium</taxon>
    </lineage>
</organism>
<sequence length="56" mass="6676">MLKFNIFQFIVSMFQFVVFGFGIYAFVLFIRFCTRGIKAFDLYIAEKTNKDMTDKN</sequence>
<evidence type="ECO:0000313" key="3">
    <source>
        <dbReference type="Proteomes" id="UP000596739"/>
    </source>
</evidence>
<keyword evidence="1" id="KW-0472">Membrane</keyword>
<feature type="transmembrane region" description="Helical" evidence="1">
    <location>
        <begin position="6"/>
        <end position="30"/>
    </location>
</feature>
<keyword evidence="1" id="KW-1133">Transmembrane helix</keyword>
<name>A0ABS1ELC1_9CLOT</name>
<evidence type="ECO:0000256" key="1">
    <source>
        <dbReference type="SAM" id="Phobius"/>
    </source>
</evidence>
<keyword evidence="1" id="KW-0812">Transmembrane</keyword>
<evidence type="ECO:0008006" key="4">
    <source>
        <dbReference type="Google" id="ProtNLM"/>
    </source>
</evidence>